<dbReference type="SUPFAM" id="SSF88946">
    <property type="entry name" value="Sigma2 domain of RNA polymerase sigma factors"/>
    <property type="match status" value="1"/>
</dbReference>
<feature type="domain" description="RNA polymerase sigma-70" evidence="5">
    <location>
        <begin position="55"/>
        <end position="68"/>
    </location>
</feature>
<protein>
    <submittedName>
        <fullName evidence="6">SigB/SigF/SigG family RNA polymerase sigma factor</fullName>
    </submittedName>
</protein>
<dbReference type="Gene3D" id="1.20.120.1810">
    <property type="match status" value="1"/>
</dbReference>
<dbReference type="InterPro" id="IPR007627">
    <property type="entry name" value="RNA_pol_sigma70_r2"/>
</dbReference>
<dbReference type="EMBL" id="CP098502">
    <property type="protein sequence ID" value="UTI65389.1"/>
    <property type="molecule type" value="Genomic_DNA"/>
</dbReference>
<evidence type="ECO:0000256" key="3">
    <source>
        <dbReference type="ARBA" id="ARBA00023125"/>
    </source>
</evidence>
<dbReference type="SUPFAM" id="SSF88659">
    <property type="entry name" value="Sigma3 and sigma4 domains of RNA polymerase sigma factors"/>
    <property type="match status" value="2"/>
</dbReference>
<evidence type="ECO:0000313" key="6">
    <source>
        <dbReference type="EMBL" id="UTI65389.1"/>
    </source>
</evidence>
<dbReference type="NCBIfam" id="TIGR02980">
    <property type="entry name" value="SigBFG"/>
    <property type="match status" value="1"/>
</dbReference>
<dbReference type="InterPro" id="IPR013325">
    <property type="entry name" value="RNA_pol_sigma_r2"/>
</dbReference>
<dbReference type="InterPro" id="IPR014322">
    <property type="entry name" value="RNA_pol_sigma-B/F/G"/>
</dbReference>
<evidence type="ECO:0000256" key="1">
    <source>
        <dbReference type="ARBA" id="ARBA00023015"/>
    </source>
</evidence>
<dbReference type="PANTHER" id="PTHR30385:SF4">
    <property type="entry name" value="RNA POLYMERASE SIGMA-E FACTOR"/>
    <property type="match status" value="1"/>
</dbReference>
<evidence type="ECO:0000256" key="2">
    <source>
        <dbReference type="ARBA" id="ARBA00023082"/>
    </source>
</evidence>
<keyword evidence="1" id="KW-0805">Transcription regulation</keyword>
<accession>A0ABY5DUY3</accession>
<dbReference type="Pfam" id="PF04542">
    <property type="entry name" value="Sigma70_r2"/>
    <property type="match status" value="1"/>
</dbReference>
<name>A0ABY5DUY3_9ACTN</name>
<dbReference type="Proteomes" id="UP001056035">
    <property type="component" value="Chromosome"/>
</dbReference>
<dbReference type="NCBIfam" id="TIGR02937">
    <property type="entry name" value="sigma70-ECF"/>
    <property type="match status" value="1"/>
</dbReference>
<dbReference type="RefSeq" id="WP_254572070.1">
    <property type="nucleotide sequence ID" value="NZ_CP098502.1"/>
</dbReference>
<gene>
    <name evidence="6" type="ORF">NBH00_04050</name>
</gene>
<dbReference type="Gene3D" id="1.20.140.160">
    <property type="match status" value="1"/>
</dbReference>
<dbReference type="InterPro" id="IPR007624">
    <property type="entry name" value="RNA_pol_sigma70_r3"/>
</dbReference>
<dbReference type="PIRSF" id="PIRSF000770">
    <property type="entry name" value="RNA_pol_sigma-SigE/K"/>
    <property type="match status" value="1"/>
</dbReference>
<dbReference type="InterPro" id="IPR007630">
    <property type="entry name" value="RNA_pol_sigma70_r4"/>
</dbReference>
<keyword evidence="7" id="KW-1185">Reference proteome</keyword>
<keyword evidence="4" id="KW-0804">Transcription</keyword>
<reference evidence="6 7" key="1">
    <citation type="submission" date="2022-06" db="EMBL/GenBank/DDBJ databases">
        <title>Paraconexibacter antarcticus.</title>
        <authorList>
            <person name="Kim C.S."/>
        </authorList>
    </citation>
    <scope>NUCLEOTIDE SEQUENCE [LARGE SCALE GENOMIC DNA]</scope>
    <source>
        <strain evidence="6 7">02-257</strain>
    </source>
</reference>
<dbReference type="PROSITE" id="PS00715">
    <property type="entry name" value="SIGMA70_1"/>
    <property type="match status" value="1"/>
</dbReference>
<evidence type="ECO:0000259" key="5">
    <source>
        <dbReference type="PROSITE" id="PS00715"/>
    </source>
</evidence>
<sequence>MSTPPTRNPVSEEELLQRYHRDGDFAARAEFVERTMPIVHHVARRYAQRGQSYDDLVQAGSIGLLKAVDRFDLDQGVKFATFAIPNITGEIRRHFRDHGWGMRVPRDVQERDALLSKVKERLVRKLQRMPSIGELAAESGLTKEQVLDTMEAARNYTTVSLDAPIDEERSELDLLGGRDAGYAQVEHHLQLVAGMKTLRDRERRILAMRFAEGLTQSEIAGQLGISQMHVSRLLRQALAQMADTLRDEEASDRPALADATG</sequence>
<dbReference type="InterPro" id="IPR013324">
    <property type="entry name" value="RNA_pol_sigma_r3/r4-like"/>
</dbReference>
<dbReference type="Pfam" id="PF04545">
    <property type="entry name" value="Sigma70_r4"/>
    <property type="match status" value="1"/>
</dbReference>
<keyword evidence="2" id="KW-0731">Sigma factor</keyword>
<dbReference type="Pfam" id="PF04539">
    <property type="entry name" value="Sigma70_r3"/>
    <property type="match status" value="1"/>
</dbReference>
<dbReference type="CDD" id="cd06171">
    <property type="entry name" value="Sigma70_r4"/>
    <property type="match status" value="1"/>
</dbReference>
<dbReference type="InterPro" id="IPR000943">
    <property type="entry name" value="RNA_pol_sigma70"/>
</dbReference>
<dbReference type="PANTHER" id="PTHR30385">
    <property type="entry name" value="SIGMA FACTOR F FLAGELLAR"/>
    <property type="match status" value="1"/>
</dbReference>
<dbReference type="PRINTS" id="PR00046">
    <property type="entry name" value="SIGMA70FCT"/>
</dbReference>
<keyword evidence="3" id="KW-0238">DNA-binding</keyword>
<evidence type="ECO:0000256" key="4">
    <source>
        <dbReference type="ARBA" id="ARBA00023163"/>
    </source>
</evidence>
<evidence type="ECO:0000313" key="7">
    <source>
        <dbReference type="Proteomes" id="UP001056035"/>
    </source>
</evidence>
<dbReference type="InterPro" id="IPR014284">
    <property type="entry name" value="RNA_pol_sigma-70_dom"/>
</dbReference>
<proteinExistence type="predicted"/>
<organism evidence="6 7">
    <name type="scientific">Paraconexibacter antarcticus</name>
    <dbReference type="NCBI Taxonomy" id="2949664"/>
    <lineage>
        <taxon>Bacteria</taxon>
        <taxon>Bacillati</taxon>
        <taxon>Actinomycetota</taxon>
        <taxon>Thermoleophilia</taxon>
        <taxon>Solirubrobacterales</taxon>
        <taxon>Paraconexibacteraceae</taxon>
        <taxon>Paraconexibacter</taxon>
    </lineage>
</organism>